<evidence type="ECO:0000313" key="2">
    <source>
        <dbReference type="Proteomes" id="UP001162800"/>
    </source>
</evidence>
<gene>
    <name evidence="1" type="ORF">M9799_14470</name>
</gene>
<protein>
    <submittedName>
        <fullName evidence="1">Uncharacterized protein</fullName>
    </submittedName>
</protein>
<dbReference type="EMBL" id="CP106881">
    <property type="protein sequence ID" value="UYG51256.1"/>
    <property type="molecule type" value="Genomic_DNA"/>
</dbReference>
<dbReference type="Proteomes" id="UP001162800">
    <property type="component" value="Chromosome"/>
</dbReference>
<dbReference type="RefSeq" id="WP_231044585.1">
    <property type="nucleotide sequence ID" value="NZ_CP106881.1"/>
</dbReference>
<name>A0ABY6G870_9BURK</name>
<keyword evidence="2" id="KW-1185">Reference proteome</keyword>
<evidence type="ECO:0000313" key="1">
    <source>
        <dbReference type="EMBL" id="UYG51256.1"/>
    </source>
</evidence>
<organism evidence="1 2">
    <name type="scientific">Comamonas endophytica</name>
    <dbReference type="NCBI Taxonomy" id="2949090"/>
    <lineage>
        <taxon>Bacteria</taxon>
        <taxon>Pseudomonadati</taxon>
        <taxon>Pseudomonadota</taxon>
        <taxon>Betaproteobacteria</taxon>
        <taxon>Burkholderiales</taxon>
        <taxon>Comamonadaceae</taxon>
        <taxon>Comamonas</taxon>
    </lineage>
</organism>
<proteinExistence type="predicted"/>
<sequence>MEVETSHFWFMSGARFVSEQEQIARFRAFSAAGIIRGRGMGRNAAALQEVDEVAMRPWLTWQASRLPKGAQGVHRKCKGPP</sequence>
<accession>A0ABY6G870</accession>
<reference evidence="1" key="1">
    <citation type="submission" date="2022-09" db="EMBL/GenBank/DDBJ databases">
        <title>The complete genome of Acidovorax sp. 5MLIR.</title>
        <authorList>
            <person name="Liu L."/>
            <person name="Yue J."/>
            <person name="Yang F."/>
            <person name="Yuan J."/>
            <person name="Li L."/>
        </authorList>
    </citation>
    <scope>NUCLEOTIDE SEQUENCE</scope>
    <source>
        <strain evidence="1">5MLIR</strain>
    </source>
</reference>